<dbReference type="Gene3D" id="3.20.20.80">
    <property type="entry name" value="Glycosidases"/>
    <property type="match status" value="1"/>
</dbReference>
<dbReference type="SUPFAM" id="SSF51445">
    <property type="entry name" value="(Trans)glycosidases"/>
    <property type="match status" value="1"/>
</dbReference>
<dbReference type="InterPro" id="IPR002477">
    <property type="entry name" value="Peptidoglycan-bd-like"/>
</dbReference>
<dbReference type="SUPFAM" id="SSF47090">
    <property type="entry name" value="PGBD-like"/>
    <property type="match status" value="2"/>
</dbReference>
<reference evidence="3 4" key="1">
    <citation type="journal article" date="2008" name="Int. J. Syst. Evol. Microbiol.">
        <title>Nocardioides daphniae sp. nov., isolated from Daphnia cucullata (Crustacea: Cladocera).</title>
        <authorList>
            <person name="Toth E.M."/>
            <person name="Keki Z."/>
            <person name="Homonnay Z.G."/>
            <person name="Borsodi A.K."/>
            <person name="Marialigeti K."/>
            <person name="Schumann P."/>
        </authorList>
    </citation>
    <scope>NUCLEOTIDE SEQUENCE [LARGE SCALE GENOMIC DNA]</scope>
    <source>
        <strain evidence="3 4">JCM 16608</strain>
    </source>
</reference>
<evidence type="ECO:0000259" key="2">
    <source>
        <dbReference type="Pfam" id="PF08924"/>
    </source>
</evidence>
<proteinExistence type="predicted"/>
<feature type="domain" description="Rv2525c-like glycoside hydrolase-like" evidence="2">
    <location>
        <begin position="86"/>
        <end position="305"/>
    </location>
</feature>
<evidence type="ECO:0000259" key="1">
    <source>
        <dbReference type="Pfam" id="PF01471"/>
    </source>
</evidence>
<dbReference type="EMBL" id="CP038462">
    <property type="protein sequence ID" value="QCC77585.1"/>
    <property type="molecule type" value="Genomic_DNA"/>
</dbReference>
<dbReference type="Pfam" id="PF08924">
    <property type="entry name" value="Rv2525c_GlyHyd-like"/>
    <property type="match status" value="1"/>
</dbReference>
<accession>A0A4P7UDX7</accession>
<dbReference type="Proteomes" id="UP000297025">
    <property type="component" value="Chromosome"/>
</dbReference>
<dbReference type="InterPro" id="IPR017853">
    <property type="entry name" value="GH"/>
</dbReference>
<gene>
    <name evidence="3" type="ORF">E2C04_11115</name>
</gene>
<dbReference type="InterPro" id="IPR015020">
    <property type="entry name" value="Rv2525c-like_Glyco_Hydro-like"/>
</dbReference>
<organism evidence="3 4">
    <name type="scientific">Nocardioides daphniae</name>
    <dbReference type="NCBI Taxonomy" id="402297"/>
    <lineage>
        <taxon>Bacteria</taxon>
        <taxon>Bacillati</taxon>
        <taxon>Actinomycetota</taxon>
        <taxon>Actinomycetes</taxon>
        <taxon>Propionibacteriales</taxon>
        <taxon>Nocardioidaceae</taxon>
        <taxon>Nocardioides</taxon>
    </lineage>
</organism>
<dbReference type="AlphaFoldDB" id="A0A4P7UDX7"/>
<evidence type="ECO:0000313" key="3">
    <source>
        <dbReference type="EMBL" id="QCC77585.1"/>
    </source>
</evidence>
<dbReference type="Gene3D" id="1.10.101.10">
    <property type="entry name" value="PGBD-like superfamily/PGBD"/>
    <property type="match status" value="2"/>
</dbReference>
<feature type="domain" description="Peptidoglycan binding-like" evidence="1">
    <location>
        <begin position="411"/>
        <end position="464"/>
    </location>
</feature>
<sequence>MCTNPPDVSVPCTRVVPPRSRGRTMRRTSVRPHHARVGVVVVAVLAFCASLLSAGPATAAAKPAGFTGYAFDARCAPTQSQMDSWLTSSPFWGVGIYIGGSMMSCRPTVTDPGQPHLDATWVSRQRAKGWRMLPIWVGPQASCHTRYGDRIDPDPTGSYAAADARGRTEAAAAVSRARELGLPARSTLWYDLEGGFDLENDDCRRSALRFLSGWTIAVRQLGYRSGVYSSVSAGIHALDNADNLSPGSYAMPDQVWYAWYNGRPDVHISSQWVRATSWRGQRVHQYQADTPASYGGVALTIDRNFMQVDGGSKAPKVKLCGGTRMDFPGYPKLKKGDRGGKVKALQCLLKRNATYRGRLDAKYDRDVVRSVKSFQRKHRLRVTGRPDTATWTALFAQGSAPLLKVGSAGEPTLRLQRSLRAAGYTGVKPTGVLTDQTASAVLRHQKKLGLKRTGIVTPDVWASLKRGRR</sequence>
<protein>
    <submittedName>
        <fullName evidence="3">DUF1906 domain-containing protein</fullName>
    </submittedName>
</protein>
<feature type="domain" description="Peptidoglycan binding-like" evidence="1">
    <location>
        <begin position="338"/>
        <end position="394"/>
    </location>
</feature>
<evidence type="ECO:0000313" key="4">
    <source>
        <dbReference type="Proteomes" id="UP000297025"/>
    </source>
</evidence>
<dbReference type="KEGG" id="ndp:E2C04_11115"/>
<name>A0A4P7UDX7_9ACTN</name>
<dbReference type="InterPro" id="IPR036366">
    <property type="entry name" value="PGBDSf"/>
</dbReference>
<dbReference type="Pfam" id="PF01471">
    <property type="entry name" value="PG_binding_1"/>
    <property type="match status" value="2"/>
</dbReference>
<dbReference type="InterPro" id="IPR036365">
    <property type="entry name" value="PGBD-like_sf"/>
</dbReference>